<dbReference type="FunFam" id="2.130.10.10:FF:001039">
    <property type="entry name" value="Polyadenylation factor subunit 2"/>
    <property type="match status" value="1"/>
</dbReference>
<evidence type="ECO:0000256" key="6">
    <source>
        <dbReference type="ARBA" id="ARBA00023242"/>
    </source>
</evidence>
<feature type="region of interest" description="Disordered" evidence="11">
    <location>
        <begin position="1"/>
        <end position="29"/>
    </location>
</feature>
<comment type="function">
    <text evidence="7">Required for 3'-end cleavage and polyadenylation of pre-mRNAs. Also involved in chromosome segregation where it has a role in chromosome attachment to the mitotic spindle.</text>
</comment>
<dbReference type="InterPro" id="IPR045245">
    <property type="entry name" value="Pfs2-like"/>
</dbReference>
<dbReference type="PROSITE" id="PS50294">
    <property type="entry name" value="WD_REPEATS_REGION"/>
    <property type="match status" value="5"/>
</dbReference>
<sequence length="522" mass="57017">MAQKRAFDAGGASADGPPPRKFSHRTDAGAAAAVTGPVTDYGSSLARWILDRRLDFRPHCQASTSFAEEGSYLKELLPSISGSSNVVAQIPIRHIHASLNKIKHPINMVKWTPEGRRLLTGSSSGEFTLWNGMGFNFETIMQAHDSAIRALEYSHGADWLLSGDQDGVVKYWQTNFNNVKVLQAHDSPVRDVSFCPTDAKFVTASDDGSLKIWNFGEGEEERLLSGHGWDVKSADWHPYKGLIVSGSKDHLVKLWDPRSARCLTTLHGHKNTVSRVRFQPSQGNLLATSGRDMTIRIFDLRMMKDLYILRDHEKEVSSLAWHPTIPSLLSSGSLDGSVRHFILDELSTSTGGSVSVVRAAISVPHAHENAVWSMEYHPLGHLLCTGSNDRSTRFWGRPRVGEVETFQDRQYTGEGSYDSRNPGDKGKRRQAPKEEEEDADDDDYLVDQQMPVPGAGPMPINPGAMPLFPPGIDLGSALPLPGLPGLPGLGSFAPPPPPPGGFDPTLAALAAAMQQSQVPRPQ</sequence>
<dbReference type="InterPro" id="IPR001680">
    <property type="entry name" value="WD40_rpt"/>
</dbReference>
<keyword evidence="13" id="KW-1185">Reference proteome</keyword>
<feature type="repeat" description="WD" evidence="9">
    <location>
        <begin position="182"/>
        <end position="223"/>
    </location>
</feature>
<feature type="compositionally biased region" description="Acidic residues" evidence="11">
    <location>
        <begin position="434"/>
        <end position="445"/>
    </location>
</feature>
<dbReference type="AlphaFoldDB" id="A0AAD6J2C5"/>
<dbReference type="Pfam" id="PF00400">
    <property type="entry name" value="WD40"/>
    <property type="match status" value="6"/>
</dbReference>
<keyword evidence="6 10" id="KW-0539">Nucleus</keyword>
<keyword evidence="4" id="KW-0677">Repeat</keyword>
<dbReference type="PANTHER" id="PTHR22836">
    <property type="entry name" value="WD40 REPEAT PROTEIN"/>
    <property type="match status" value="1"/>
</dbReference>
<evidence type="ECO:0000256" key="3">
    <source>
        <dbReference type="ARBA" id="ARBA00022664"/>
    </source>
</evidence>
<evidence type="ECO:0000313" key="12">
    <source>
        <dbReference type="EMBL" id="KAJ6263249.1"/>
    </source>
</evidence>
<feature type="repeat" description="WD" evidence="9">
    <location>
        <begin position="141"/>
        <end position="173"/>
    </location>
</feature>
<dbReference type="Proteomes" id="UP001221413">
    <property type="component" value="Unassembled WGS sequence"/>
</dbReference>
<proteinExistence type="predicted"/>
<feature type="repeat" description="WD" evidence="9">
    <location>
        <begin position="364"/>
        <end position="395"/>
    </location>
</feature>
<dbReference type="InterPro" id="IPR020472">
    <property type="entry name" value="WD40_PAC1"/>
</dbReference>
<keyword evidence="3 10" id="KW-0507">mRNA processing</keyword>
<dbReference type="InterPro" id="IPR015943">
    <property type="entry name" value="WD40/YVTN_repeat-like_dom_sf"/>
</dbReference>
<dbReference type="Gene3D" id="2.130.10.10">
    <property type="entry name" value="YVTN repeat-like/Quinoprotein amine dehydrogenase"/>
    <property type="match status" value="2"/>
</dbReference>
<dbReference type="SUPFAM" id="SSF50978">
    <property type="entry name" value="WD40 repeat-like"/>
    <property type="match status" value="1"/>
</dbReference>
<accession>A0AAD6J2C5</accession>
<dbReference type="CDD" id="cd00200">
    <property type="entry name" value="WD40"/>
    <property type="match status" value="1"/>
</dbReference>
<feature type="repeat" description="WD" evidence="9">
    <location>
        <begin position="99"/>
        <end position="131"/>
    </location>
</feature>
<comment type="subcellular location">
    <subcellularLocation>
        <location evidence="1 10">Nucleus</location>
    </subcellularLocation>
</comment>
<organism evidence="12 13">
    <name type="scientific">Drechslerella dactyloides</name>
    <name type="common">Nematode-trapping fungus</name>
    <name type="synonym">Arthrobotrys dactyloides</name>
    <dbReference type="NCBI Taxonomy" id="74499"/>
    <lineage>
        <taxon>Eukaryota</taxon>
        <taxon>Fungi</taxon>
        <taxon>Dikarya</taxon>
        <taxon>Ascomycota</taxon>
        <taxon>Pezizomycotina</taxon>
        <taxon>Orbiliomycetes</taxon>
        <taxon>Orbiliales</taxon>
        <taxon>Orbiliaceae</taxon>
        <taxon>Drechslerella</taxon>
    </lineage>
</organism>
<dbReference type="EMBL" id="JAQGDS010000002">
    <property type="protein sequence ID" value="KAJ6263249.1"/>
    <property type="molecule type" value="Genomic_DNA"/>
</dbReference>
<gene>
    <name evidence="12" type="ORF">Dda_1810</name>
</gene>
<feature type="repeat" description="WD" evidence="9">
    <location>
        <begin position="224"/>
        <end position="265"/>
    </location>
</feature>
<dbReference type="GO" id="GO:0005847">
    <property type="term" value="C:mRNA cleavage and polyadenylation specificity factor complex"/>
    <property type="evidence" value="ECO:0007669"/>
    <property type="project" value="TreeGrafter"/>
</dbReference>
<dbReference type="PANTHER" id="PTHR22836:SF0">
    <property type="entry name" value="PRE-MRNA 3' END PROCESSING PROTEIN WDR33"/>
    <property type="match status" value="1"/>
</dbReference>
<dbReference type="GO" id="GO:0007059">
    <property type="term" value="P:chromosome segregation"/>
    <property type="evidence" value="ECO:0007669"/>
    <property type="project" value="UniProtKB-KW"/>
</dbReference>
<comment type="caution">
    <text evidence="12">The sequence shown here is derived from an EMBL/GenBank/DDBJ whole genome shotgun (WGS) entry which is preliminary data.</text>
</comment>
<evidence type="ECO:0000256" key="7">
    <source>
        <dbReference type="ARBA" id="ARBA00025498"/>
    </source>
</evidence>
<protein>
    <recommendedName>
        <fullName evidence="8 10">Polyadenylation factor subunit 2</fullName>
    </recommendedName>
</protein>
<feature type="repeat" description="WD" evidence="9">
    <location>
        <begin position="266"/>
        <end position="308"/>
    </location>
</feature>
<evidence type="ECO:0000256" key="5">
    <source>
        <dbReference type="ARBA" id="ARBA00022829"/>
    </source>
</evidence>
<dbReference type="InterPro" id="IPR036322">
    <property type="entry name" value="WD40_repeat_dom_sf"/>
</dbReference>
<dbReference type="SMART" id="SM00320">
    <property type="entry name" value="WD40"/>
    <property type="match status" value="7"/>
</dbReference>
<name>A0AAD6J2C5_DREDA</name>
<evidence type="ECO:0000256" key="8">
    <source>
        <dbReference type="ARBA" id="ARBA00026154"/>
    </source>
</evidence>
<feature type="region of interest" description="Disordered" evidence="11">
    <location>
        <begin position="405"/>
        <end position="505"/>
    </location>
</feature>
<keyword evidence="5" id="KW-0159">Chromosome partition</keyword>
<dbReference type="GO" id="GO:0031124">
    <property type="term" value="P:mRNA 3'-end processing"/>
    <property type="evidence" value="ECO:0007669"/>
    <property type="project" value="UniProtKB-UniRule"/>
</dbReference>
<evidence type="ECO:0000256" key="10">
    <source>
        <dbReference type="RuleBase" id="RU369034"/>
    </source>
</evidence>
<evidence type="ECO:0000256" key="2">
    <source>
        <dbReference type="ARBA" id="ARBA00022574"/>
    </source>
</evidence>
<reference evidence="12" key="1">
    <citation type="submission" date="2023-01" db="EMBL/GenBank/DDBJ databases">
        <title>The chitinases involved in constricting ring structure development in the nematode-trapping fungus Drechslerella dactyloides.</title>
        <authorList>
            <person name="Wang R."/>
            <person name="Zhang L."/>
            <person name="Tang P."/>
            <person name="Li S."/>
            <person name="Liang L."/>
        </authorList>
    </citation>
    <scope>NUCLEOTIDE SEQUENCE</scope>
    <source>
        <strain evidence="12">YMF1.00031</strain>
    </source>
</reference>
<dbReference type="PROSITE" id="PS50082">
    <property type="entry name" value="WD_REPEATS_2"/>
    <property type="match status" value="7"/>
</dbReference>
<evidence type="ECO:0000256" key="1">
    <source>
        <dbReference type="ARBA" id="ARBA00004123"/>
    </source>
</evidence>
<evidence type="ECO:0000313" key="13">
    <source>
        <dbReference type="Proteomes" id="UP001221413"/>
    </source>
</evidence>
<evidence type="ECO:0000256" key="9">
    <source>
        <dbReference type="PROSITE-ProRule" id="PRU00221"/>
    </source>
</evidence>
<dbReference type="PRINTS" id="PR00320">
    <property type="entry name" value="GPROTEINBRPT"/>
</dbReference>
<feature type="repeat" description="WD" evidence="9">
    <location>
        <begin position="309"/>
        <end position="339"/>
    </location>
</feature>
<keyword evidence="2 9" id="KW-0853">WD repeat</keyword>
<evidence type="ECO:0000256" key="11">
    <source>
        <dbReference type="SAM" id="MobiDB-lite"/>
    </source>
</evidence>
<evidence type="ECO:0000256" key="4">
    <source>
        <dbReference type="ARBA" id="ARBA00022737"/>
    </source>
</evidence>